<dbReference type="AlphaFoldDB" id="A0A812XEI0"/>
<feature type="compositionally biased region" description="Basic residues" evidence="3">
    <location>
        <begin position="264"/>
        <end position="277"/>
    </location>
</feature>
<dbReference type="OrthoDB" id="427886at2759"/>
<comment type="subcellular location">
    <subcellularLocation>
        <location evidence="1">Nucleus</location>
        <location evidence="1">Nucleolus</location>
    </subcellularLocation>
</comment>
<dbReference type="PANTHER" id="PTHR21686">
    <property type="entry name" value="DEOXYNUCLEOTIDYLTRANSFERASE TERMINAL-INTERACTING PROTEIN 2"/>
    <property type="match status" value="1"/>
</dbReference>
<evidence type="ECO:0000256" key="3">
    <source>
        <dbReference type="SAM" id="MobiDB-lite"/>
    </source>
</evidence>
<dbReference type="InterPro" id="IPR014810">
    <property type="entry name" value="Fcf2_C"/>
</dbReference>
<keyword evidence="6" id="KW-1185">Reference proteome</keyword>
<dbReference type="PANTHER" id="PTHR21686:SF12">
    <property type="entry name" value="DEOXYNUCLEOTIDYLTRANSFERASE TERMINAL-INTERACTING PROTEIN 2"/>
    <property type="match status" value="1"/>
</dbReference>
<name>A0A812XEI0_9DINO</name>
<keyword evidence="2" id="KW-0539">Nucleus</keyword>
<evidence type="ECO:0000256" key="2">
    <source>
        <dbReference type="ARBA" id="ARBA00023242"/>
    </source>
</evidence>
<evidence type="ECO:0000259" key="4">
    <source>
        <dbReference type="Pfam" id="PF08698"/>
    </source>
</evidence>
<evidence type="ECO:0000313" key="5">
    <source>
        <dbReference type="EMBL" id="CAE7740113.1"/>
    </source>
</evidence>
<feature type="compositionally biased region" description="Acidic residues" evidence="3">
    <location>
        <begin position="17"/>
        <end position="35"/>
    </location>
</feature>
<dbReference type="GO" id="GO:0003723">
    <property type="term" value="F:RNA binding"/>
    <property type="evidence" value="ECO:0007669"/>
    <property type="project" value="TreeGrafter"/>
</dbReference>
<gene>
    <name evidence="5" type="primary">DNTTIP2</name>
    <name evidence="5" type="ORF">SNEC2469_LOCUS21378</name>
</gene>
<dbReference type="EMBL" id="CAJNJA010037907">
    <property type="protein sequence ID" value="CAE7740113.1"/>
    <property type="molecule type" value="Genomic_DNA"/>
</dbReference>
<evidence type="ECO:0000256" key="1">
    <source>
        <dbReference type="ARBA" id="ARBA00004604"/>
    </source>
</evidence>
<dbReference type="InterPro" id="IPR039883">
    <property type="entry name" value="Fcf2/DNTTIP2"/>
</dbReference>
<dbReference type="GO" id="GO:0006396">
    <property type="term" value="P:RNA processing"/>
    <property type="evidence" value="ECO:0007669"/>
    <property type="project" value="TreeGrafter"/>
</dbReference>
<evidence type="ECO:0000313" key="6">
    <source>
        <dbReference type="Proteomes" id="UP000601435"/>
    </source>
</evidence>
<dbReference type="Pfam" id="PF08698">
    <property type="entry name" value="Fcf2"/>
    <property type="match status" value="1"/>
</dbReference>
<accession>A0A812XEI0</accession>
<feature type="domain" description="Fcf2 pre-rRNA processing C-terminal" evidence="4">
    <location>
        <begin position="142"/>
        <end position="238"/>
    </location>
</feature>
<reference evidence="5" key="1">
    <citation type="submission" date="2021-02" db="EMBL/GenBank/DDBJ databases">
        <authorList>
            <person name="Dougan E. K."/>
            <person name="Rhodes N."/>
            <person name="Thang M."/>
            <person name="Chan C."/>
        </authorList>
    </citation>
    <scope>NUCLEOTIDE SEQUENCE</scope>
</reference>
<feature type="region of interest" description="Disordered" evidence="3">
    <location>
        <begin position="235"/>
        <end position="277"/>
    </location>
</feature>
<sequence length="277" mass="31035">MARGKRGKQKAERGEAEDAIEEEPEEELEEEPPDLDIDAIAEKAVSFAVKASSRRDPGQLKLEVGLGPENLYLHGTGENVFDTSAVAGQYQASASDLCRSQVQEAPSRAHLDGLQQREVRGTPVRPVNDIKERREEAKKNRTEKLEKWFGLPKHRMTPELEKELKALKLRANFDPKRFYKANDRQELPKYFTIATEVGGGMAPVGLHTKTREVHAHSGRSFLDTILQDETVQSWTQKKKSEVNTKNAAALNSGHGKRKSEGAKSTRRGGAWKKKRKS</sequence>
<comment type="caution">
    <text evidence="5">The sequence shown here is derived from an EMBL/GenBank/DDBJ whole genome shotgun (WGS) entry which is preliminary data.</text>
</comment>
<feature type="region of interest" description="Disordered" evidence="3">
    <location>
        <begin position="1"/>
        <end position="35"/>
    </location>
</feature>
<protein>
    <submittedName>
        <fullName evidence="5">DNTTIP2 protein</fullName>
    </submittedName>
</protein>
<organism evidence="5 6">
    <name type="scientific">Symbiodinium necroappetens</name>
    <dbReference type="NCBI Taxonomy" id="1628268"/>
    <lineage>
        <taxon>Eukaryota</taxon>
        <taxon>Sar</taxon>
        <taxon>Alveolata</taxon>
        <taxon>Dinophyceae</taxon>
        <taxon>Suessiales</taxon>
        <taxon>Symbiodiniaceae</taxon>
        <taxon>Symbiodinium</taxon>
    </lineage>
</organism>
<proteinExistence type="predicted"/>
<dbReference type="GO" id="GO:0005730">
    <property type="term" value="C:nucleolus"/>
    <property type="evidence" value="ECO:0007669"/>
    <property type="project" value="UniProtKB-SubCell"/>
</dbReference>
<dbReference type="Proteomes" id="UP000601435">
    <property type="component" value="Unassembled WGS sequence"/>
</dbReference>